<dbReference type="AlphaFoldDB" id="A0A0D3IQ24"/>
<keyword evidence="3" id="KW-1185">Reference proteome</keyword>
<organism evidence="2 3">
    <name type="scientific">Emiliania huxleyi (strain CCMP1516)</name>
    <dbReference type="NCBI Taxonomy" id="280463"/>
    <lineage>
        <taxon>Eukaryota</taxon>
        <taxon>Haptista</taxon>
        <taxon>Haptophyta</taxon>
        <taxon>Prymnesiophyceae</taxon>
        <taxon>Isochrysidales</taxon>
        <taxon>Noelaerhabdaceae</taxon>
        <taxon>Emiliania</taxon>
    </lineage>
</organism>
<feature type="compositionally biased region" description="Basic and acidic residues" evidence="1">
    <location>
        <begin position="35"/>
        <end position="51"/>
    </location>
</feature>
<evidence type="ECO:0000313" key="3">
    <source>
        <dbReference type="Proteomes" id="UP000013827"/>
    </source>
</evidence>
<evidence type="ECO:0000313" key="2">
    <source>
        <dbReference type="EnsemblProtists" id="EOD13359"/>
    </source>
</evidence>
<dbReference type="Proteomes" id="UP000013827">
    <property type="component" value="Unassembled WGS sequence"/>
</dbReference>
<feature type="region of interest" description="Disordered" evidence="1">
    <location>
        <begin position="30"/>
        <end position="51"/>
    </location>
</feature>
<dbReference type="RefSeq" id="XP_005765788.1">
    <property type="nucleotide sequence ID" value="XM_005765731.1"/>
</dbReference>
<dbReference type="HOGENOM" id="CLU_3110413_0_0_1"/>
<dbReference type="KEGG" id="ehx:EMIHUDRAFT_256852"/>
<evidence type="ECO:0000256" key="1">
    <source>
        <dbReference type="SAM" id="MobiDB-lite"/>
    </source>
</evidence>
<dbReference type="PaxDb" id="2903-EOD13359"/>
<reference evidence="2" key="2">
    <citation type="submission" date="2024-10" db="UniProtKB">
        <authorList>
            <consortium name="EnsemblProtists"/>
        </authorList>
    </citation>
    <scope>IDENTIFICATION</scope>
</reference>
<dbReference type="STRING" id="2903.R1DXC3"/>
<reference evidence="3" key="1">
    <citation type="journal article" date="2013" name="Nature">
        <title>Pan genome of the phytoplankton Emiliania underpins its global distribution.</title>
        <authorList>
            <person name="Read B.A."/>
            <person name="Kegel J."/>
            <person name="Klute M.J."/>
            <person name="Kuo A."/>
            <person name="Lefebvre S.C."/>
            <person name="Maumus F."/>
            <person name="Mayer C."/>
            <person name="Miller J."/>
            <person name="Monier A."/>
            <person name="Salamov A."/>
            <person name="Young J."/>
            <person name="Aguilar M."/>
            <person name="Claverie J.M."/>
            <person name="Frickenhaus S."/>
            <person name="Gonzalez K."/>
            <person name="Herman E.K."/>
            <person name="Lin Y.C."/>
            <person name="Napier J."/>
            <person name="Ogata H."/>
            <person name="Sarno A.F."/>
            <person name="Shmutz J."/>
            <person name="Schroeder D."/>
            <person name="de Vargas C."/>
            <person name="Verret F."/>
            <person name="von Dassow P."/>
            <person name="Valentin K."/>
            <person name="Van de Peer Y."/>
            <person name="Wheeler G."/>
            <person name="Dacks J.B."/>
            <person name="Delwiche C.F."/>
            <person name="Dyhrman S.T."/>
            <person name="Glockner G."/>
            <person name="John U."/>
            <person name="Richards T."/>
            <person name="Worden A.Z."/>
            <person name="Zhang X."/>
            <person name="Grigoriev I.V."/>
            <person name="Allen A.E."/>
            <person name="Bidle K."/>
            <person name="Borodovsky M."/>
            <person name="Bowler C."/>
            <person name="Brownlee C."/>
            <person name="Cock J.M."/>
            <person name="Elias M."/>
            <person name="Gladyshev V.N."/>
            <person name="Groth M."/>
            <person name="Guda C."/>
            <person name="Hadaegh A."/>
            <person name="Iglesias-Rodriguez M.D."/>
            <person name="Jenkins J."/>
            <person name="Jones B.M."/>
            <person name="Lawson T."/>
            <person name="Leese F."/>
            <person name="Lindquist E."/>
            <person name="Lobanov A."/>
            <person name="Lomsadze A."/>
            <person name="Malik S.B."/>
            <person name="Marsh M.E."/>
            <person name="Mackinder L."/>
            <person name="Mock T."/>
            <person name="Mueller-Roeber B."/>
            <person name="Pagarete A."/>
            <person name="Parker M."/>
            <person name="Probert I."/>
            <person name="Quesneville H."/>
            <person name="Raines C."/>
            <person name="Rensing S.A."/>
            <person name="Riano-Pachon D.M."/>
            <person name="Richier S."/>
            <person name="Rokitta S."/>
            <person name="Shiraiwa Y."/>
            <person name="Soanes D.M."/>
            <person name="van der Giezen M."/>
            <person name="Wahlund T.M."/>
            <person name="Williams B."/>
            <person name="Wilson W."/>
            <person name="Wolfe G."/>
            <person name="Wurch L.L."/>
        </authorList>
    </citation>
    <scope>NUCLEOTIDE SEQUENCE</scope>
</reference>
<proteinExistence type="predicted"/>
<dbReference type="EnsemblProtists" id="EOD13359">
    <property type="protein sequence ID" value="EOD13359"/>
    <property type="gene ID" value="EMIHUDRAFT_256852"/>
</dbReference>
<name>A0A0D3IQ24_EMIH1</name>
<sequence length="51" mass="5859">MFAIRSRRKTVTEKDMIDAVNKVIKGYSKFSATPKEGDGRYPTLPKEKLQK</sequence>
<dbReference type="GeneID" id="17259510"/>
<dbReference type="eggNOG" id="KOG0729">
    <property type="taxonomic scope" value="Eukaryota"/>
</dbReference>
<protein>
    <submittedName>
        <fullName evidence="2">Uncharacterized protein</fullName>
    </submittedName>
</protein>
<accession>A0A0D3IQ24</accession>